<evidence type="ECO:0000259" key="3">
    <source>
        <dbReference type="Pfam" id="PF14699"/>
    </source>
</evidence>
<feature type="domain" description="Glycogen debranching enzyme central" evidence="5">
    <location>
        <begin position="858"/>
        <end position="1029"/>
    </location>
</feature>
<dbReference type="InterPro" id="IPR010401">
    <property type="entry name" value="AGL/Gdb1"/>
</dbReference>
<keyword evidence="7" id="KW-1185">Reference proteome</keyword>
<accession>A0A0D2X4G8</accession>
<dbReference type="InParanoid" id="A0A0D2X4G8"/>
<dbReference type="PANTHER" id="PTHR10569">
    <property type="entry name" value="GLYCOGEN DEBRANCHING ENZYME"/>
    <property type="match status" value="1"/>
</dbReference>
<dbReference type="Gene3D" id="3.20.20.80">
    <property type="entry name" value="Glycosidases"/>
    <property type="match status" value="2"/>
</dbReference>
<evidence type="ECO:0000259" key="2">
    <source>
        <dbReference type="Pfam" id="PF06202"/>
    </source>
</evidence>
<dbReference type="Pfam" id="PF14699">
    <property type="entry name" value="hGDE_N"/>
    <property type="match status" value="1"/>
</dbReference>
<organism evidence="6 7">
    <name type="scientific">Capsaspora owczarzaki (strain ATCC 30864)</name>
    <dbReference type="NCBI Taxonomy" id="595528"/>
    <lineage>
        <taxon>Eukaryota</taxon>
        <taxon>Filasterea</taxon>
        <taxon>Capsaspora</taxon>
    </lineage>
</organism>
<dbReference type="SUPFAM" id="SSF48208">
    <property type="entry name" value="Six-hairpin glycosidases"/>
    <property type="match status" value="1"/>
</dbReference>
<dbReference type="InterPro" id="IPR008928">
    <property type="entry name" value="6-hairpin_glycosidase_sf"/>
</dbReference>
<dbReference type="Proteomes" id="UP000008743">
    <property type="component" value="Unassembled WGS sequence"/>
</dbReference>
<evidence type="ECO:0000313" key="7">
    <source>
        <dbReference type="Proteomes" id="UP000008743"/>
    </source>
</evidence>
<feature type="domain" description="Glycogen debranching enzyme C-terminal" evidence="2">
    <location>
        <begin position="1326"/>
        <end position="1931"/>
    </location>
</feature>
<dbReference type="Pfam" id="PF14702">
    <property type="entry name" value="hGDE_central"/>
    <property type="match status" value="2"/>
</dbReference>
<sequence length="1949" mass="214353">MSFAPELDPSMEPRSDGRIVWVLLLTASKTLAESQHYSLPKGSVLRFARDSTLQGFRVNLYCNYPSAMTESESASSSSTPRTSVSSVGSNELASAASHGQGAAGESAVLPTVVVSEAAAPQAPRLRPFNRDVYTHLEWQTVTTGSAIDSGSRFADLEIDRSGAFQFYVDCEPIDPRDHSPGQRYAGAFVVQPNLLIRGLALQLDAICMQTVLSKCLGRVDDWERRLKPSMEAGYNMIHFTPLQALGGSNSAYSLSDQLRLNPTLFPGLSTEDAWKRLASVVHELEFEHDTLSVSDVVWNHTSPDSPWLPLHPEAGFNLDNSRHLRAAYVVEAAVCQFSRDLARNFLPELGAEITSESHVHDIAEYLRDAVLPSLALWEFFVIHVDNALAEFRTRLLSDSQLPRHDLPGQLSADEELAHIFPPSRHRLGDRFERTADLDVAILLYGRDALTQVRAFLRNRTPDAAAALSEADLHANPALLNLIGQACRRFRDALDRINLPIYHETDALLDAIVENICNTLRYERLDPKGPRKPAVTLAKPLLDPYFTVLPGAYAPSPVPATCQPDEVPADISFQRLVQPIQPWSASHIADSELGTKRVAPHTVEAAVTPSLILANNGWIWAWDPIRDFAGPDSQAYLRRQVIVWGDCVKLRYGSQPSDSPWLWAHMREYAIQTARIFHGIRIDNCHTTPLPVAEYLLDAARQINPDLYVVAELFTGSDATDKVFVNRLGIHSLIREAMSVAAPAELAHFVHMYSGTPVGSLLRLGTVVPLVPTACHALLMDTTHDNPLPSEKRTVYDTLPNSAFVAMACCATGSSRGYDTLLPHAVNVVTETRYYSSWVETTDENPSLDPSAITTLDSGITRAKAILNSLHRSMIPNMFNQTFVDRLTDNVVAITRHCPITHESIVMVAHSAYHSTPSQDRSCNASLLLTGTCSSIIFEAMLLEDHVRPYKPSSEFLNGFHHKLYIRQDLSPKESEFIVLTDTSVAQQEVVQSLSFKSFPAGAVIVLKVIPPVQVQQAADSLRRRLSQDTVDTMLAVRHAADSTITNKHMLKLTKGLARSGSGSNRSLQSLAIDTDVQEVLRSSSPVSEGDAHARGSGGGLKRQTSSGFNLNSPLVRVVFGSSPRLAAQPGMEVLSEEVAGTAHDAELRHLLHHLTLVDLNYILFRCDAEERNDSAGRDGVYHLDSIGDFVYCGLHGLIRILRQVTLHNDLGHPLCDNLRRGNWLPDYCANRLLRPECSPATRGLGRWLQTMFGFLCRLSRHLIPTYFDMIVSYLHGKLLYHSWQLMGPAIGKGSALTRMLCLSSISLFGQMQHSPLLAMRPGLIPSAHSVSLAAGLPHFSSGYMRCWGRDTFIALRGLFLVTQRFAEARELLLGFATTLRHGLIPNLLDSGRNPRYNARDATWWFLQALQDYCSMAPEGTAILAAKVVRIFPYNDQAKCDEYHRTVESNLPPAPAARTEHPHSRLVHNNSNNSNNNNNNNNSQHHHHSPLNTSASASTSPLIVAGRAAGEFEWKPEQGVSSKAVVMSLAEIVQEIMQAHATGIAFREWNAGPRIDDKMRDEGFNVRIALDPVTGFVFGGNANNCGTWMDKMGESARAGNSGQPATPRDGADIEIIGLVKSTVRWLAHLGANGDFAFQGVTVAAGDVQAAATTPSVGAALAQQPTAFVEALRRANLAAARPDDGFLSYKEWNARLQLAFEPYFWVPPLPVMDASYAIDRATVNRRGIYKDTLGATQHFGDYQLRPNQCVAMTVAPELFSPEKAIAALQVIEQTLVGPLGMRTLDPKDWAYRGDYVNSVDSTDHATSRGFNYHQGPEWVWCTGYFLRACMKMTTLSSEDGSDFVAATARPPAPRVHEIHRRTSFPVQRASVVPESSSQDDGHLTALIVEAALARYREALLDSPWLGLTELTNTNGTICADSSPVQAWSAACALDALHDAHVLQSESVARNF</sequence>
<dbReference type="eggNOG" id="KOG3625">
    <property type="taxonomic scope" value="Eukaryota"/>
</dbReference>
<feature type="region of interest" description="Disordered" evidence="1">
    <location>
        <begin position="1448"/>
        <end position="1497"/>
    </location>
</feature>
<evidence type="ECO:0000256" key="1">
    <source>
        <dbReference type="SAM" id="MobiDB-lite"/>
    </source>
</evidence>
<gene>
    <name evidence="6" type="ORF">CAOG_006406</name>
</gene>
<feature type="region of interest" description="Disordered" evidence="1">
    <location>
        <begin position="69"/>
        <end position="99"/>
    </location>
</feature>
<dbReference type="GO" id="GO:0004134">
    <property type="term" value="F:4-alpha-glucanotransferase activity"/>
    <property type="evidence" value="ECO:0007669"/>
    <property type="project" value="InterPro"/>
</dbReference>
<reference evidence="7" key="1">
    <citation type="submission" date="2011-02" db="EMBL/GenBank/DDBJ databases">
        <title>The Genome Sequence of Capsaspora owczarzaki ATCC 30864.</title>
        <authorList>
            <person name="Russ C."/>
            <person name="Cuomo C."/>
            <person name="Burger G."/>
            <person name="Gray M.W."/>
            <person name="Holland P.W.H."/>
            <person name="King N."/>
            <person name="Lang F.B.F."/>
            <person name="Roger A.J."/>
            <person name="Ruiz-Trillo I."/>
            <person name="Young S.K."/>
            <person name="Zeng Q."/>
            <person name="Gargeya S."/>
            <person name="Alvarado L."/>
            <person name="Berlin A."/>
            <person name="Chapman S.B."/>
            <person name="Chen Z."/>
            <person name="Freedman E."/>
            <person name="Gellesch M."/>
            <person name="Goldberg J."/>
            <person name="Griggs A."/>
            <person name="Gujja S."/>
            <person name="Heilman E."/>
            <person name="Heiman D."/>
            <person name="Howarth C."/>
            <person name="Mehta T."/>
            <person name="Neiman D."/>
            <person name="Pearson M."/>
            <person name="Roberts A."/>
            <person name="Saif S."/>
            <person name="Shea T."/>
            <person name="Shenoy N."/>
            <person name="Sisk P."/>
            <person name="Stolte C."/>
            <person name="Sykes S."/>
            <person name="White J."/>
            <person name="Yandava C."/>
            <person name="Haas B."/>
            <person name="Nusbaum C."/>
            <person name="Birren B."/>
        </authorList>
    </citation>
    <scope>NUCLEOTIDE SEQUENCE</scope>
    <source>
        <strain evidence="7">ATCC 30864</strain>
    </source>
</reference>
<dbReference type="InterPro" id="IPR032790">
    <property type="entry name" value="GDE_C"/>
</dbReference>
<feature type="domain" description="Glycogen debranching enzyme glucanotransferase" evidence="4">
    <location>
        <begin position="201"/>
        <end position="548"/>
    </location>
</feature>
<dbReference type="InterPro" id="IPR017853">
    <property type="entry name" value="GH"/>
</dbReference>
<feature type="domain" description="Eukaryotic glycogen debranching enzyme N-terminal" evidence="3">
    <location>
        <begin position="126"/>
        <end position="196"/>
    </location>
</feature>
<evidence type="ECO:0000259" key="4">
    <source>
        <dbReference type="Pfam" id="PF14701"/>
    </source>
</evidence>
<dbReference type="PANTHER" id="PTHR10569:SF2">
    <property type="entry name" value="GLYCOGEN DEBRANCHING ENZYME"/>
    <property type="match status" value="1"/>
</dbReference>
<proteinExistence type="predicted"/>
<name>A0A0D2X4G8_CAPO3</name>
<dbReference type="InterPro" id="IPR029436">
    <property type="entry name" value="AGL_euk_N"/>
</dbReference>
<feature type="compositionally biased region" description="Low complexity" evidence="1">
    <location>
        <begin position="1467"/>
        <end position="1482"/>
    </location>
</feature>
<dbReference type="PhylomeDB" id="A0A0D2X4G8"/>
<dbReference type="SUPFAM" id="SSF51445">
    <property type="entry name" value="(Trans)glycosidases"/>
    <property type="match status" value="1"/>
</dbReference>
<dbReference type="Pfam" id="PF06202">
    <property type="entry name" value="GDE_C"/>
    <property type="match status" value="1"/>
</dbReference>
<feature type="domain" description="Glycogen debranching enzyme central" evidence="5">
    <location>
        <begin position="1140"/>
        <end position="1232"/>
    </location>
</feature>
<dbReference type="InterPro" id="IPR032792">
    <property type="entry name" value="AGL_glucanoTrfase"/>
</dbReference>
<dbReference type="STRING" id="595528.A0A0D2X4G8"/>
<dbReference type="EMBL" id="KE346370">
    <property type="protein sequence ID" value="KJE96034.1"/>
    <property type="molecule type" value="Genomic_DNA"/>
</dbReference>
<feature type="domain" description="Glycogen debranching enzyme glucanotransferase" evidence="4">
    <location>
        <begin position="608"/>
        <end position="707"/>
    </location>
</feature>
<feature type="region of interest" description="Disordered" evidence="1">
    <location>
        <begin position="1081"/>
        <end position="1105"/>
    </location>
</feature>
<dbReference type="RefSeq" id="XP_004345155.2">
    <property type="nucleotide sequence ID" value="XM_004345105.2"/>
</dbReference>
<evidence type="ECO:0000313" key="6">
    <source>
        <dbReference type="EMBL" id="KJE96034.1"/>
    </source>
</evidence>
<dbReference type="OrthoDB" id="10248904at2759"/>
<dbReference type="Pfam" id="PF14701">
    <property type="entry name" value="hDGE_amylase"/>
    <property type="match status" value="2"/>
</dbReference>
<protein>
    <submittedName>
        <fullName evidence="6">Glycogen debranching enzyme</fullName>
    </submittedName>
</protein>
<dbReference type="GO" id="GO:0004135">
    <property type="term" value="F:amylo-alpha-1,6-glucosidase activity"/>
    <property type="evidence" value="ECO:0007669"/>
    <property type="project" value="InterPro"/>
</dbReference>
<dbReference type="InterPro" id="IPR032788">
    <property type="entry name" value="AGL_central"/>
</dbReference>
<evidence type="ECO:0000259" key="5">
    <source>
        <dbReference type="Pfam" id="PF14702"/>
    </source>
</evidence>
<dbReference type="GO" id="GO:0005980">
    <property type="term" value="P:glycogen catabolic process"/>
    <property type="evidence" value="ECO:0007669"/>
    <property type="project" value="InterPro"/>
</dbReference>
<dbReference type="CDD" id="cd11327">
    <property type="entry name" value="AmyAc_Glg_debranch_2"/>
    <property type="match status" value="1"/>
</dbReference>